<feature type="region of interest" description="Disordered" evidence="1">
    <location>
        <begin position="766"/>
        <end position="792"/>
    </location>
</feature>
<dbReference type="Gene3D" id="2.120.10.80">
    <property type="entry name" value="Kelch-type beta propeller"/>
    <property type="match status" value="1"/>
</dbReference>
<name>A0A177V941_9BASI</name>
<dbReference type="AlphaFoldDB" id="A0A177V941"/>
<evidence type="ECO:0000313" key="3">
    <source>
        <dbReference type="EMBL" id="CAD6955202.1"/>
    </source>
</evidence>
<dbReference type="Proteomes" id="UP000836402">
    <property type="component" value="Unassembled WGS sequence"/>
</dbReference>
<keyword evidence="6" id="KW-1185">Reference proteome</keyword>
<feature type="compositionally biased region" description="Gly residues" evidence="1">
    <location>
        <begin position="51"/>
        <end position="64"/>
    </location>
</feature>
<evidence type="ECO:0000313" key="6">
    <source>
        <dbReference type="Proteomes" id="UP000836402"/>
    </source>
</evidence>
<feature type="compositionally biased region" description="Low complexity" evidence="1">
    <location>
        <begin position="594"/>
        <end position="617"/>
    </location>
</feature>
<feature type="compositionally biased region" description="Basic and acidic residues" evidence="1">
    <location>
        <begin position="418"/>
        <end position="441"/>
    </location>
</feature>
<feature type="compositionally biased region" description="Basic and acidic residues" evidence="1">
    <location>
        <begin position="527"/>
        <end position="537"/>
    </location>
</feature>
<dbReference type="EMBL" id="CAJHJG010006165">
    <property type="protein sequence ID" value="CAD6955202.1"/>
    <property type="molecule type" value="Genomic_DNA"/>
</dbReference>
<feature type="domain" description="DUF4110" evidence="2">
    <location>
        <begin position="694"/>
        <end position="762"/>
    </location>
</feature>
<feature type="compositionally biased region" description="Acidic residues" evidence="1">
    <location>
        <begin position="442"/>
        <end position="464"/>
    </location>
</feature>
<feature type="region of interest" description="Disordered" evidence="1">
    <location>
        <begin position="682"/>
        <end position="704"/>
    </location>
</feature>
<reference evidence="4" key="2">
    <citation type="journal article" date="2019" name="IMA Fungus">
        <title>Genome sequencing and comparison of five Tilletia species to identify candidate genes for the detection of regulated species infecting wheat.</title>
        <authorList>
            <person name="Nguyen H.D.T."/>
            <person name="Sultana T."/>
            <person name="Kesanakurti P."/>
            <person name="Hambleton S."/>
        </authorList>
    </citation>
    <scope>NUCLEOTIDE SEQUENCE</scope>
    <source>
        <strain evidence="4">DAOMC 238032</strain>
    </source>
</reference>
<feature type="region of interest" description="Disordered" evidence="1">
    <location>
        <begin position="591"/>
        <end position="646"/>
    </location>
</feature>
<dbReference type="PANTHER" id="PTHR46063:SF1">
    <property type="entry name" value="KELCH DOMAIN-CONTAINING PROTEIN 4"/>
    <property type="match status" value="1"/>
</dbReference>
<dbReference type="Pfam" id="PF24681">
    <property type="entry name" value="Kelch_KLHDC2_KLHL20_DRC7"/>
    <property type="match status" value="1"/>
</dbReference>
<gene>
    <name evidence="4" type="ORF">A4X03_0g1710</name>
    <name evidence="3" type="ORF">JKIAZH3_G9305</name>
</gene>
<dbReference type="Pfam" id="PF13422">
    <property type="entry name" value="DUF4110"/>
    <property type="match status" value="1"/>
</dbReference>
<evidence type="ECO:0000259" key="2">
    <source>
        <dbReference type="Pfam" id="PF13422"/>
    </source>
</evidence>
<feature type="region of interest" description="Disordered" evidence="1">
    <location>
        <begin position="1"/>
        <end position="70"/>
    </location>
</feature>
<feature type="compositionally biased region" description="Polar residues" evidence="1">
    <location>
        <begin position="489"/>
        <end position="512"/>
    </location>
</feature>
<evidence type="ECO:0000313" key="4">
    <source>
        <dbReference type="EMBL" id="KAE8263396.1"/>
    </source>
</evidence>
<dbReference type="InterPro" id="IPR025183">
    <property type="entry name" value="DUF4110"/>
</dbReference>
<reference evidence="4" key="1">
    <citation type="submission" date="2016-04" db="EMBL/GenBank/DDBJ databases">
        <authorList>
            <person name="Nguyen H.D."/>
            <person name="Kesanakurti P."/>
            <person name="Cullis J."/>
            <person name="Levesque C.A."/>
            <person name="Hambleton S."/>
        </authorList>
    </citation>
    <scope>NUCLEOTIDE SEQUENCE</scope>
    <source>
        <strain evidence="4">DAOMC 238032</strain>
    </source>
</reference>
<dbReference type="SUPFAM" id="SSF117281">
    <property type="entry name" value="Kelch motif"/>
    <property type="match status" value="1"/>
</dbReference>
<comment type="caution">
    <text evidence="4">The sequence shown here is derived from an EMBL/GenBank/DDBJ whole genome shotgun (WGS) entry which is preliminary data.</text>
</comment>
<accession>A0A177V941</accession>
<dbReference type="EMBL" id="LWDD02000146">
    <property type="protein sequence ID" value="KAE8263396.1"/>
    <property type="molecule type" value="Genomic_DNA"/>
</dbReference>
<evidence type="ECO:0000256" key="1">
    <source>
        <dbReference type="SAM" id="MobiDB-lite"/>
    </source>
</evidence>
<evidence type="ECO:0000313" key="5">
    <source>
        <dbReference type="Proteomes" id="UP000077671"/>
    </source>
</evidence>
<feature type="region of interest" description="Disordered" evidence="1">
    <location>
        <begin position="477"/>
        <end position="539"/>
    </location>
</feature>
<dbReference type="InterPro" id="IPR015915">
    <property type="entry name" value="Kelch-typ_b-propeller"/>
</dbReference>
<protein>
    <recommendedName>
        <fullName evidence="2">DUF4110 domain-containing protein</fullName>
    </recommendedName>
</protein>
<dbReference type="PANTHER" id="PTHR46063">
    <property type="entry name" value="KELCH DOMAIN-CONTAINING PROTEIN"/>
    <property type="match status" value="1"/>
</dbReference>
<dbReference type="InterPro" id="IPR052588">
    <property type="entry name" value="Kelch_domain_protein"/>
</dbReference>
<sequence length="792" mass="87714">MGKKGKGGNSAEKARAKAAKKAKQENSANKKAAKSQTKRDNQLLNTAKTGKGSGKAGGKSGNGSGKKHVDDEHGLDALLEQFRQSWAAEHAVSEEKLSGPPSRRANATFTACPNGNDLWLVGGEYFDGDRANFYADVYRYAPDKNEWRSYSSPNQPGPRSAHQVVATPQAGGLLWLFGGEFASPRMTSFHHYRDLWVFSIASHSWERIETKVKPSARSGHRMAAWKQYVILFGGFIDTGARTTYLNDLWVFDTLDYKWTEIKSNPIRWPSPRSGFSFLSTPEGIVLYGGYVKRYVKGQRTQGVALDDIWFLSTTTGGTSPQPLEPVAWSWAKRRRVGYYPNPARSGTTMALWANRAMGVLFGGVTDSEADEETMESEFWKDLYAYNLSGTGRWLSLNLKRPKKKGGGGGGAAAKERRRKEAEQAAQRRKEEEEEEERKYKEEEEENSDEETDSADEDEDDVDEDEWIRLRAIEQARAAREAESKAAPQDGSSNTQEQNESPKQSDSNVSQANGDAPRAAEDDDDADDPQKTVPRERYNAMLAVQRNTLYLYGGIWENDNREYTMDDFYTLDLSKMERYVCLKECPIDAMEWNESGSESGSDSDSDSSSGDSSSASSEAGGGGGDQEGHEYVAGDSGDEDEAAVAALLGDGVEAAALTPEEIEALRKKKAAEQEELRKKAQAFMGVAKDTSRTQEDILSTPFPGENLRTFYDRTKEFWAQNAHESGDSQHRGKELRRDGFALAERRYDEYKPILEEIERIQAQAGLDAAEARNATARPGIAGGGPGVDSRNRR</sequence>
<organism evidence="4 5">
    <name type="scientific">Tilletia caries</name>
    <name type="common">wheat bunt fungus</name>
    <dbReference type="NCBI Taxonomy" id="13290"/>
    <lineage>
        <taxon>Eukaryota</taxon>
        <taxon>Fungi</taxon>
        <taxon>Dikarya</taxon>
        <taxon>Basidiomycota</taxon>
        <taxon>Ustilaginomycotina</taxon>
        <taxon>Exobasidiomycetes</taxon>
        <taxon>Tilletiales</taxon>
        <taxon>Tilletiaceae</taxon>
        <taxon>Tilletia</taxon>
    </lineage>
</organism>
<reference evidence="3" key="3">
    <citation type="submission" date="2020-10" db="EMBL/GenBank/DDBJ databases">
        <authorList>
            <person name="Sedaghatjoo S."/>
        </authorList>
    </citation>
    <scope>NUCLEOTIDE SEQUENCE</scope>
    <source>
        <strain evidence="3">AZH3</strain>
    </source>
</reference>
<proteinExistence type="predicted"/>
<feature type="region of interest" description="Disordered" evidence="1">
    <location>
        <begin position="398"/>
        <end position="464"/>
    </location>
</feature>
<dbReference type="Proteomes" id="UP000077671">
    <property type="component" value="Unassembled WGS sequence"/>
</dbReference>